<dbReference type="RefSeq" id="WP_002303913.1">
    <property type="nucleotide sequence ID" value="NZ_KI518321.1"/>
</dbReference>
<organism evidence="1 2">
    <name type="scientific">Enterococcus faecium 10/96A</name>
    <dbReference type="NCBI Taxonomy" id="1391465"/>
    <lineage>
        <taxon>Bacteria</taxon>
        <taxon>Bacillati</taxon>
        <taxon>Bacillota</taxon>
        <taxon>Bacilli</taxon>
        <taxon>Lactobacillales</taxon>
        <taxon>Enterococcaceae</taxon>
        <taxon>Enterococcus</taxon>
    </lineage>
</organism>
<evidence type="ECO:0000313" key="1">
    <source>
        <dbReference type="EMBL" id="ERT50692.1"/>
    </source>
</evidence>
<comment type="caution">
    <text evidence="1">The sequence shown here is derived from an EMBL/GenBank/DDBJ whole genome shotgun (WGS) entry which is preliminary data.</text>
</comment>
<gene>
    <name evidence="1" type="ORF">O991_01419</name>
</gene>
<name>A0AAV3L5J1_ENTFC</name>
<reference evidence="1 2" key="1">
    <citation type="submission" date="2013-09" db="EMBL/GenBank/DDBJ databases">
        <title>The Genome Sequence of Enterococcus faecium 10/96A.</title>
        <authorList>
            <consortium name="The Broad Institute Genome Sequencing Platform"/>
            <consortium name="The Broad Institute Genome Sequencing Center for Infectious Disease"/>
            <person name="Earl A.M."/>
            <person name="Gilmore M.S."/>
            <person name="Lebreton F."/>
            <person name="Courvalin P."/>
            <person name="Walker B."/>
            <person name="Young S.K."/>
            <person name="Zeng Q."/>
            <person name="Gargeya S."/>
            <person name="Fitzgerald M."/>
            <person name="Haas B."/>
            <person name="Abouelleil A."/>
            <person name="Alvarado L."/>
            <person name="Arachchi H.M."/>
            <person name="Berlin A.M."/>
            <person name="Chapman S.B."/>
            <person name="Dewar J."/>
            <person name="Goldberg J."/>
            <person name="Griggs A."/>
            <person name="Gujja S."/>
            <person name="Hansen M."/>
            <person name="Howarth C."/>
            <person name="Imamovic A."/>
            <person name="Larimer J."/>
            <person name="McCowan C."/>
            <person name="Murphy C."/>
            <person name="Neiman D."/>
            <person name="Pearson M."/>
            <person name="Priest M."/>
            <person name="Roberts A."/>
            <person name="Saif S."/>
            <person name="Shea T."/>
            <person name="Sisk P."/>
            <person name="Sykes S."/>
            <person name="Wortman J."/>
            <person name="Nusbaum C."/>
            <person name="Birren B."/>
        </authorList>
    </citation>
    <scope>NUCLEOTIDE SEQUENCE [LARGE SCALE GENOMIC DNA]</scope>
    <source>
        <strain evidence="1 2">10/96A</strain>
    </source>
</reference>
<dbReference type="NCBIfam" id="NF046040">
    <property type="entry name" value="RelB_antitoxin"/>
    <property type="match status" value="1"/>
</dbReference>
<accession>A0AAV3L5J1</accession>
<evidence type="ECO:0000313" key="2">
    <source>
        <dbReference type="Proteomes" id="UP000017126"/>
    </source>
</evidence>
<protein>
    <submittedName>
        <fullName evidence="1">Uncharacterized protein</fullName>
    </submittedName>
</protein>
<dbReference type="EMBL" id="AXOL01000032">
    <property type="protein sequence ID" value="ERT50692.1"/>
    <property type="molecule type" value="Genomic_DNA"/>
</dbReference>
<dbReference type="Proteomes" id="UP000017126">
    <property type="component" value="Unassembled WGS sequence"/>
</dbReference>
<dbReference type="Pfam" id="PF19807">
    <property type="entry name" value="DUF6290"/>
    <property type="match status" value="1"/>
</dbReference>
<dbReference type="InterPro" id="IPR046257">
    <property type="entry name" value="DUF6290"/>
</dbReference>
<sequence>MRFFKKGNYRAMITVRVSDAKKEWLSYMAEFYGITLSELLKNYSMEQLEDEYNRQTAEIAHKHWIRSGKTTVFMEESLMNLVGWNDLPFKIHARNSEAALIGKYVYW</sequence>
<dbReference type="AlphaFoldDB" id="A0AAV3L5J1"/>
<proteinExistence type="predicted"/>